<organism evidence="1 2">
    <name type="scientific">Pseudomonas luteola</name>
    <dbReference type="NCBI Taxonomy" id="47886"/>
    <lineage>
        <taxon>Bacteria</taxon>
        <taxon>Pseudomonadati</taxon>
        <taxon>Pseudomonadota</taxon>
        <taxon>Gammaproteobacteria</taxon>
        <taxon>Pseudomonadales</taxon>
        <taxon>Pseudomonadaceae</taxon>
        <taxon>Pseudomonas</taxon>
    </lineage>
</organism>
<evidence type="ECO:0000313" key="2">
    <source>
        <dbReference type="Proteomes" id="UP000250443"/>
    </source>
</evidence>
<evidence type="ECO:0008006" key="3">
    <source>
        <dbReference type="Google" id="ProtNLM"/>
    </source>
</evidence>
<dbReference type="AlphaFoldDB" id="A0A2X2CGW6"/>
<dbReference type="GeneID" id="300269609"/>
<dbReference type="EMBL" id="UAUF01000010">
    <property type="protein sequence ID" value="SPZ04896.1"/>
    <property type="molecule type" value="Genomic_DNA"/>
</dbReference>
<dbReference type="InterPro" id="IPR036388">
    <property type="entry name" value="WH-like_DNA-bd_sf"/>
</dbReference>
<sequence>MLSAPAYHKGDLRRMLIVLAAIETLEEPSFAGVAEATGLDFKTVNDLLAKAQEQAGVVIEKTKISHRHVRYAITDWGPVIKKSGAIMAFKGELGSVETSVSRNRSLRKSNEKGA</sequence>
<evidence type="ECO:0000313" key="1">
    <source>
        <dbReference type="EMBL" id="SPZ04896.1"/>
    </source>
</evidence>
<dbReference type="Proteomes" id="UP000250443">
    <property type="component" value="Unassembled WGS sequence"/>
</dbReference>
<accession>A0A2X2CGW6</accession>
<reference evidence="1 2" key="1">
    <citation type="submission" date="2018-06" db="EMBL/GenBank/DDBJ databases">
        <authorList>
            <consortium name="Pathogen Informatics"/>
            <person name="Doyle S."/>
        </authorList>
    </citation>
    <scope>NUCLEOTIDE SEQUENCE [LARGE SCALE GENOMIC DNA]</scope>
    <source>
        <strain evidence="1 2">NCTC11842</strain>
    </source>
</reference>
<protein>
    <recommendedName>
        <fullName evidence="3">MarR family transcriptional regulator</fullName>
    </recommendedName>
</protein>
<gene>
    <name evidence="1" type="ORF">NCTC11842_01416</name>
</gene>
<name>A0A2X2CGW6_PSELU</name>
<dbReference type="RefSeq" id="WP_074828613.1">
    <property type="nucleotide sequence ID" value="NZ_DALZQD010000043.1"/>
</dbReference>
<dbReference type="Gene3D" id="1.10.10.10">
    <property type="entry name" value="Winged helix-like DNA-binding domain superfamily/Winged helix DNA-binding domain"/>
    <property type="match status" value="1"/>
</dbReference>
<proteinExistence type="predicted"/>